<gene>
    <name evidence="7" type="primary">speB</name>
    <name evidence="6" type="synonym">speB_4</name>
    <name evidence="7" type="ORF">CQY20_05645</name>
    <name evidence="6" type="ORF">MAGR_68700</name>
</gene>
<feature type="binding site" evidence="4">
    <location>
        <position position="243"/>
    </location>
    <ligand>
        <name>Mn(2+)</name>
        <dbReference type="ChEBI" id="CHEBI:29035"/>
        <label>1</label>
    </ligand>
</feature>
<dbReference type="PANTHER" id="PTHR11358">
    <property type="entry name" value="ARGINASE/AGMATINASE"/>
    <property type="match status" value="1"/>
</dbReference>
<dbReference type="OrthoDB" id="9788689at2"/>
<evidence type="ECO:0000256" key="3">
    <source>
        <dbReference type="ARBA" id="ARBA00022801"/>
    </source>
</evidence>
<dbReference type="PROSITE" id="PS01053">
    <property type="entry name" value="ARGINASE_1"/>
    <property type="match status" value="1"/>
</dbReference>
<dbReference type="InterPro" id="IPR023696">
    <property type="entry name" value="Ureohydrolase_dom_sf"/>
</dbReference>
<dbReference type="RefSeq" id="WP_097938872.1">
    <property type="nucleotide sequence ID" value="NZ_BLKS01000004.1"/>
</dbReference>
<dbReference type="InterPro" id="IPR005925">
    <property type="entry name" value="Agmatinase-rel"/>
</dbReference>
<feature type="binding site" evidence="4">
    <location>
        <position position="156"/>
    </location>
    <ligand>
        <name>Mn(2+)</name>
        <dbReference type="ChEBI" id="CHEBI:29035"/>
        <label>1</label>
    </ligand>
</feature>
<dbReference type="Proteomes" id="UP000465302">
    <property type="component" value="Unassembled WGS sequence"/>
</dbReference>
<feature type="binding site" evidence="4">
    <location>
        <position position="245"/>
    </location>
    <ligand>
        <name>Mn(2+)</name>
        <dbReference type="ChEBI" id="CHEBI:29035"/>
        <label>1</label>
    </ligand>
</feature>
<keyword evidence="4" id="KW-0464">Manganese</keyword>
<dbReference type="GO" id="GO:0046872">
    <property type="term" value="F:metal ion binding"/>
    <property type="evidence" value="ECO:0007669"/>
    <property type="project" value="UniProtKB-KW"/>
</dbReference>
<dbReference type="AlphaFoldDB" id="A0A2A7NAQ5"/>
<evidence type="ECO:0000313" key="7">
    <source>
        <dbReference type="EMBL" id="PEG41135.1"/>
    </source>
</evidence>
<reference evidence="7 8" key="1">
    <citation type="submission" date="2017-10" db="EMBL/GenBank/DDBJ databases">
        <title>The new phylogeny of genus Mycobacterium.</title>
        <authorList>
            <person name="Tortoli E."/>
            <person name="Trovato A."/>
            <person name="Cirillo D.M."/>
        </authorList>
    </citation>
    <scope>NUCLEOTIDE SEQUENCE [LARGE SCALE GENOMIC DNA]</scope>
    <source>
        <strain evidence="7 8">CCUG37673</strain>
    </source>
</reference>
<proteinExistence type="inferred from homology"/>
<name>A0A2A7NAQ5_MYCAG</name>
<dbReference type="NCBIfam" id="NF002564">
    <property type="entry name" value="PRK02190.1"/>
    <property type="match status" value="1"/>
</dbReference>
<dbReference type="InterPro" id="IPR006035">
    <property type="entry name" value="Ureohydrolase"/>
</dbReference>
<keyword evidence="8" id="KW-1185">Reference proteome</keyword>
<evidence type="ECO:0000313" key="9">
    <source>
        <dbReference type="Proteomes" id="UP000465302"/>
    </source>
</evidence>
<dbReference type="EMBL" id="PDCP01000007">
    <property type="protein sequence ID" value="PEG41135.1"/>
    <property type="molecule type" value="Genomic_DNA"/>
</dbReference>
<keyword evidence="3 5" id="KW-0378">Hydrolase</keyword>
<dbReference type="CDD" id="cd11592">
    <property type="entry name" value="Agmatinase_PAH"/>
    <property type="match status" value="1"/>
</dbReference>
<comment type="cofactor">
    <cofactor evidence="4">
        <name>Mn(2+)</name>
        <dbReference type="ChEBI" id="CHEBI:29035"/>
    </cofactor>
    <text evidence="4">Binds 2 manganese ions per subunit.</text>
</comment>
<evidence type="ECO:0000313" key="8">
    <source>
        <dbReference type="Proteomes" id="UP000220914"/>
    </source>
</evidence>
<comment type="similarity">
    <text evidence="1">Belongs to the arginase family. Agmatinase subfamily.</text>
</comment>
<dbReference type="Pfam" id="PF00491">
    <property type="entry name" value="Arginase"/>
    <property type="match status" value="1"/>
</dbReference>
<dbReference type="GO" id="GO:0033389">
    <property type="term" value="P:putrescine biosynthetic process from arginine, via agmatine"/>
    <property type="evidence" value="ECO:0007669"/>
    <property type="project" value="TreeGrafter"/>
</dbReference>
<dbReference type="SUPFAM" id="SSF52768">
    <property type="entry name" value="Arginase/deacetylase"/>
    <property type="match status" value="1"/>
</dbReference>
<organism evidence="7 8">
    <name type="scientific">Mycolicibacterium agri</name>
    <name type="common">Mycobacterium agri</name>
    <dbReference type="NCBI Taxonomy" id="36811"/>
    <lineage>
        <taxon>Bacteria</taxon>
        <taxon>Bacillati</taxon>
        <taxon>Actinomycetota</taxon>
        <taxon>Actinomycetes</taxon>
        <taxon>Mycobacteriales</taxon>
        <taxon>Mycobacteriaceae</taxon>
        <taxon>Mycolicibacterium</taxon>
    </lineage>
</organism>
<feature type="binding site" evidence="4">
    <location>
        <position position="152"/>
    </location>
    <ligand>
        <name>Mn(2+)</name>
        <dbReference type="ChEBI" id="CHEBI:29035"/>
        <label>1</label>
    </ligand>
</feature>
<comment type="caution">
    <text evidence="7">The sequence shown here is derived from an EMBL/GenBank/DDBJ whole genome shotgun (WGS) entry which is preliminary data.</text>
</comment>
<dbReference type="EMBL" id="BLKS01000004">
    <property type="protein sequence ID" value="GFG55429.1"/>
    <property type="molecule type" value="Genomic_DNA"/>
</dbReference>
<dbReference type="PROSITE" id="PS51409">
    <property type="entry name" value="ARGINASE_2"/>
    <property type="match status" value="1"/>
</dbReference>
<protein>
    <submittedName>
        <fullName evidence="7">Agmatinase</fullName>
    </submittedName>
</protein>
<dbReference type="PANTHER" id="PTHR11358:SF26">
    <property type="entry name" value="GUANIDINO ACID HYDROLASE, MITOCHONDRIAL"/>
    <property type="match status" value="1"/>
</dbReference>
<evidence type="ECO:0000256" key="2">
    <source>
        <dbReference type="ARBA" id="ARBA00022723"/>
    </source>
</evidence>
<evidence type="ECO:0000256" key="4">
    <source>
        <dbReference type="PIRSR" id="PIRSR036979-1"/>
    </source>
</evidence>
<reference evidence="6" key="3">
    <citation type="submission" date="2020-02" db="EMBL/GenBank/DDBJ databases">
        <authorList>
            <person name="Matsumoto Y."/>
            <person name="Motooka D."/>
            <person name="Nakamura S."/>
        </authorList>
    </citation>
    <scope>NUCLEOTIDE SEQUENCE</scope>
    <source>
        <strain evidence="6">JCM 6377</strain>
    </source>
</reference>
<dbReference type="PIRSF" id="PIRSF036979">
    <property type="entry name" value="Arginase"/>
    <property type="match status" value="1"/>
</dbReference>
<dbReference type="Proteomes" id="UP000220914">
    <property type="component" value="Unassembled WGS sequence"/>
</dbReference>
<dbReference type="GO" id="GO:0008783">
    <property type="term" value="F:agmatinase activity"/>
    <property type="evidence" value="ECO:0007669"/>
    <property type="project" value="TreeGrafter"/>
</dbReference>
<evidence type="ECO:0000256" key="5">
    <source>
        <dbReference type="RuleBase" id="RU003684"/>
    </source>
</evidence>
<dbReference type="Gene3D" id="3.40.800.10">
    <property type="entry name" value="Ureohydrolase domain"/>
    <property type="match status" value="1"/>
</dbReference>
<accession>A0A2A7NAQ5</accession>
<evidence type="ECO:0000313" key="6">
    <source>
        <dbReference type="EMBL" id="GFG55429.1"/>
    </source>
</evidence>
<dbReference type="NCBIfam" id="TIGR01230">
    <property type="entry name" value="agmatinase"/>
    <property type="match status" value="1"/>
</dbReference>
<feature type="binding site" evidence="4">
    <location>
        <position position="154"/>
    </location>
    <ligand>
        <name>Mn(2+)</name>
        <dbReference type="ChEBI" id="CHEBI:29035"/>
        <label>1</label>
    </ligand>
</feature>
<dbReference type="PRINTS" id="PR00116">
    <property type="entry name" value="ARGINASE"/>
</dbReference>
<evidence type="ECO:0000256" key="1">
    <source>
        <dbReference type="ARBA" id="ARBA00009227"/>
    </source>
</evidence>
<keyword evidence="2 4" id="KW-0479">Metal-binding</keyword>
<feature type="binding site" evidence="4">
    <location>
        <position position="129"/>
    </location>
    <ligand>
        <name>Mn(2+)</name>
        <dbReference type="ChEBI" id="CHEBI:29035"/>
        <label>1</label>
    </ligand>
</feature>
<reference evidence="6 9" key="2">
    <citation type="journal article" date="2019" name="Emerg. Microbes Infect.">
        <title>Comprehensive subspecies identification of 175 nontuberculous mycobacteria species based on 7547 genomic profiles.</title>
        <authorList>
            <person name="Matsumoto Y."/>
            <person name="Kinjo T."/>
            <person name="Motooka D."/>
            <person name="Nabeya D."/>
            <person name="Jung N."/>
            <person name="Uechi K."/>
            <person name="Horii T."/>
            <person name="Iida T."/>
            <person name="Fujita J."/>
            <person name="Nakamura S."/>
        </authorList>
    </citation>
    <scope>NUCLEOTIDE SEQUENCE [LARGE SCALE GENOMIC DNA]</scope>
    <source>
        <strain evidence="6 9">JCM 6377</strain>
    </source>
</reference>
<sequence length="338" mass="36571">MTDNIQVGAVPSTQVPRYAGKSTFARIVEAHEVGDYDIAVLGVPFDGGTSYRPGARFGPMAVRQAARTLRPGHHVELDVAPLQTVQIVDAGDITVTPYDIDEACRQIQDRTAEILGDRNRRIVSIGGDHTITLPSLRALHKKYGPVALVHFDAHLDTWDTYFNAPVTHGTVLRRAFEEGLLIEDHSVHVGIRGPIYDRMDLNDDAHMGFRTFRASDLDVIGIDAAVDVIRRRVGDAPLYLSIDIDVLDPAFAPGTGTPESGGLTARELLRMLRMLTGMNLIGADVVEVAPAYDHAEITSVAAATVVFDLLCLMVQDTTPTGPTSKAAEQLVGPPPANR</sequence>
<dbReference type="InterPro" id="IPR020855">
    <property type="entry name" value="Ureohydrolase_Mn_BS"/>
</dbReference>